<name>A0ABD5RBE1_9EURY</name>
<dbReference type="EMBL" id="JBHSKX010000001">
    <property type="protein sequence ID" value="MFC5367017.1"/>
    <property type="molecule type" value="Genomic_DNA"/>
</dbReference>
<dbReference type="Proteomes" id="UP001596201">
    <property type="component" value="Unassembled WGS sequence"/>
</dbReference>
<dbReference type="InterPro" id="IPR036188">
    <property type="entry name" value="FAD/NAD-bd_sf"/>
</dbReference>
<dbReference type="Gene3D" id="3.30.9.10">
    <property type="entry name" value="D-Amino Acid Oxidase, subunit A, domain 2"/>
    <property type="match status" value="1"/>
</dbReference>
<evidence type="ECO:0000259" key="2">
    <source>
        <dbReference type="Pfam" id="PF01266"/>
    </source>
</evidence>
<dbReference type="PANTHER" id="PTHR13847:SF287">
    <property type="entry name" value="FAD-DEPENDENT OXIDOREDUCTASE DOMAIN-CONTAINING PROTEIN 1"/>
    <property type="match status" value="1"/>
</dbReference>
<proteinExistence type="predicted"/>
<dbReference type="InterPro" id="IPR006076">
    <property type="entry name" value="FAD-dep_OxRdtase"/>
</dbReference>
<gene>
    <name evidence="3" type="ORF">ACFPJ5_08695</name>
</gene>
<protein>
    <submittedName>
        <fullName evidence="3">NAD(P)/FAD-dependent oxidoreductase</fullName>
        <ecNumber evidence="3">1.-.-.-</ecNumber>
    </submittedName>
</protein>
<evidence type="ECO:0000256" key="1">
    <source>
        <dbReference type="ARBA" id="ARBA00023002"/>
    </source>
</evidence>
<dbReference type="Pfam" id="PF01266">
    <property type="entry name" value="DAO"/>
    <property type="match status" value="1"/>
</dbReference>
<dbReference type="AlphaFoldDB" id="A0ABD5RBE1"/>
<dbReference type="SUPFAM" id="SSF51905">
    <property type="entry name" value="FAD/NAD(P)-binding domain"/>
    <property type="match status" value="1"/>
</dbReference>
<sequence length="407" mass="42386">MTGTSAENGSDTPTGTPSVAVVGAGAVGLTAAVDLARWGLDVTVFDRSGVAAGATGSAAGIVYDAYAEDVDAALATRAIERFREFSAETAPVGAPETGPGTGATTTFQFTDCPYVIVARAGDEQTAEAVEASADRMRHHGLDVSVVGPTTLGERFPIQTADVAVAAVAENAGWCDPESYARLLAGRADAVGVDLQPTTAVGLSREPRGVTVGRVSRRFDAVLVAAGAHTGRLCARADIPLALKPYRVQALTSLGAYDGPMLYDATAGFYCRPHPTGLLGGDGTEPVEADPDDWDEAADDWFRNDLRTGLTHRLDYRPRVERSWAGLCTATPDGDPLLGEVAPGIFVAAGWQGHGFMRAPAHGERIAAQIAESLGRPVEGVTAGVESFDPTRFAGDEEFRIVEGITVE</sequence>
<keyword evidence="1 3" id="KW-0560">Oxidoreductase</keyword>
<dbReference type="InterPro" id="IPR029752">
    <property type="entry name" value="D-isomer_DH_CS1"/>
</dbReference>
<organism evidence="3 4">
    <name type="scientific">Salinirubrum litoreum</name>
    <dbReference type="NCBI Taxonomy" id="1126234"/>
    <lineage>
        <taxon>Archaea</taxon>
        <taxon>Methanobacteriati</taxon>
        <taxon>Methanobacteriota</taxon>
        <taxon>Stenosarchaea group</taxon>
        <taxon>Halobacteria</taxon>
        <taxon>Halobacteriales</taxon>
        <taxon>Haloferacaceae</taxon>
        <taxon>Salinirubrum</taxon>
    </lineage>
</organism>
<dbReference type="EC" id="1.-.-.-" evidence="3"/>
<keyword evidence="4" id="KW-1185">Reference proteome</keyword>
<evidence type="ECO:0000313" key="3">
    <source>
        <dbReference type="EMBL" id="MFC5367017.1"/>
    </source>
</evidence>
<reference evidence="3 4" key="1">
    <citation type="journal article" date="2019" name="Int. J. Syst. Evol. Microbiol.">
        <title>The Global Catalogue of Microorganisms (GCM) 10K type strain sequencing project: providing services to taxonomists for standard genome sequencing and annotation.</title>
        <authorList>
            <consortium name="The Broad Institute Genomics Platform"/>
            <consortium name="The Broad Institute Genome Sequencing Center for Infectious Disease"/>
            <person name="Wu L."/>
            <person name="Ma J."/>
        </authorList>
    </citation>
    <scope>NUCLEOTIDE SEQUENCE [LARGE SCALE GENOMIC DNA]</scope>
    <source>
        <strain evidence="3 4">CGMCC 1.12237</strain>
    </source>
</reference>
<dbReference type="Gene3D" id="3.50.50.60">
    <property type="entry name" value="FAD/NAD(P)-binding domain"/>
    <property type="match status" value="1"/>
</dbReference>
<comment type="caution">
    <text evidence="3">The sequence shown here is derived from an EMBL/GenBank/DDBJ whole genome shotgun (WGS) entry which is preliminary data.</text>
</comment>
<accession>A0ABD5RBE1</accession>
<dbReference type="GO" id="GO:0016491">
    <property type="term" value="F:oxidoreductase activity"/>
    <property type="evidence" value="ECO:0007669"/>
    <property type="project" value="UniProtKB-KW"/>
</dbReference>
<dbReference type="PROSITE" id="PS00065">
    <property type="entry name" value="D_2_HYDROXYACID_DH_1"/>
    <property type="match status" value="1"/>
</dbReference>
<dbReference type="PANTHER" id="PTHR13847">
    <property type="entry name" value="SARCOSINE DEHYDROGENASE-RELATED"/>
    <property type="match status" value="1"/>
</dbReference>
<dbReference type="RefSeq" id="WP_227231580.1">
    <property type="nucleotide sequence ID" value="NZ_JAJCVJ010000004.1"/>
</dbReference>
<dbReference type="PRINTS" id="PR00419">
    <property type="entry name" value="ADXRDTASE"/>
</dbReference>
<feature type="domain" description="FAD dependent oxidoreductase" evidence="2">
    <location>
        <begin position="19"/>
        <end position="367"/>
    </location>
</feature>
<evidence type="ECO:0000313" key="4">
    <source>
        <dbReference type="Proteomes" id="UP001596201"/>
    </source>
</evidence>